<evidence type="ECO:0000313" key="17">
    <source>
        <dbReference type="EMBL" id="CAG6482839.1"/>
    </source>
</evidence>
<keyword evidence="8" id="KW-0238">DNA-binding</keyword>
<dbReference type="GO" id="GO:0009650">
    <property type="term" value="P:UV protection"/>
    <property type="evidence" value="ECO:0007669"/>
    <property type="project" value="UniProtKB-ARBA"/>
</dbReference>
<keyword evidence="6" id="KW-0227">DNA damage</keyword>
<dbReference type="PANTHER" id="PTHR10211:SF0">
    <property type="entry name" value="DEOXYRIBODIPYRIMIDINE PHOTO-LYASE"/>
    <property type="match status" value="1"/>
</dbReference>
<keyword evidence="5" id="KW-0285">Flavoprotein</keyword>
<evidence type="ECO:0000256" key="8">
    <source>
        <dbReference type="ARBA" id="ARBA00023125"/>
    </source>
</evidence>
<dbReference type="PROSITE" id="PS01084">
    <property type="entry name" value="DNA_PHOTOLYASES_2_2"/>
    <property type="match status" value="1"/>
</dbReference>
<evidence type="ECO:0000256" key="13">
    <source>
        <dbReference type="ARBA" id="ARBA00059220"/>
    </source>
</evidence>
<evidence type="ECO:0000256" key="15">
    <source>
        <dbReference type="SAM" id="MobiDB-lite"/>
    </source>
</evidence>
<evidence type="ECO:0000256" key="5">
    <source>
        <dbReference type="ARBA" id="ARBA00022630"/>
    </source>
</evidence>
<dbReference type="InterPro" id="IPR032673">
    <property type="entry name" value="DNA_photolyase_2_CS"/>
</dbReference>
<dbReference type="InterPro" id="IPR036155">
    <property type="entry name" value="Crypto/Photolyase_N_sf"/>
</dbReference>
<comment type="similarity">
    <text evidence="2">Belongs to the DNA photolyase class-2 family.</text>
</comment>
<evidence type="ECO:0000256" key="4">
    <source>
        <dbReference type="ARBA" id="ARBA00014046"/>
    </source>
</evidence>
<evidence type="ECO:0000256" key="6">
    <source>
        <dbReference type="ARBA" id="ARBA00022763"/>
    </source>
</evidence>
<dbReference type="SUPFAM" id="SSF48173">
    <property type="entry name" value="Cryptochrome/photolyase FAD-binding domain"/>
    <property type="match status" value="1"/>
</dbReference>
<comment type="catalytic activity">
    <reaction evidence="12">
        <text>cyclobutadipyrimidine (in DNA) = 2 pyrimidine residues (in DNA).</text>
        <dbReference type="EC" id="4.1.99.3"/>
    </reaction>
</comment>
<dbReference type="AlphaFoldDB" id="A0A8D8BYM9"/>
<dbReference type="Pfam" id="PF00875">
    <property type="entry name" value="DNA_photolyase"/>
    <property type="match status" value="1"/>
</dbReference>
<proteinExistence type="inferred from homology"/>
<dbReference type="FunFam" id="3.40.50.620:FF:000110">
    <property type="entry name" value="Deoxyribodipyrimidine photolyase"/>
    <property type="match status" value="1"/>
</dbReference>
<dbReference type="Gene3D" id="1.10.579.10">
    <property type="entry name" value="DNA Cyclobutane Dipyrimidine Photolyase, subunit A, domain 3"/>
    <property type="match status" value="1"/>
</dbReference>
<dbReference type="PROSITE" id="PS01083">
    <property type="entry name" value="DNA_PHOTOLYASES_2_1"/>
    <property type="match status" value="1"/>
</dbReference>
<dbReference type="SUPFAM" id="SSF52425">
    <property type="entry name" value="Cryptochrome/photolyase, N-terminal domain"/>
    <property type="match status" value="1"/>
</dbReference>
<evidence type="ECO:0000256" key="1">
    <source>
        <dbReference type="ARBA" id="ARBA00001974"/>
    </source>
</evidence>
<dbReference type="NCBIfam" id="TIGR00591">
    <property type="entry name" value="phr2"/>
    <property type="match status" value="1"/>
</dbReference>
<sequence>MRFLLRVDCYILQKGRYFGTMKKASSSKSKSDEPAAKKPKVEGGPIKVDDFVDKFKAIRQETAKSVLDFDFKKKRIRILSDAKEVEEGKAGVVYWMSRDARVQDNWAFLFAQKLAMKNELPLHVCFSLVPKFLEATIRHFKFMLKGLEEVAKECESLNVQFHMLTGMAKDTVPKFVKAHKMGAVVCDFSPLRVPAQWVEDVRKALPAEVPLCQVDAHNVVPVWVTSEKLEYAARTIRTKVNNNLNTYLTQFPPVVKHPHKSKLKAEAIDWTKLLDTLQVDRTVDEVEWAVPGYTGGVATLQGFVEKRLRKFNAKRNDPTDDALSNLSPWFHFGQISVQRAILAVKKYGKGFSEGVASFCEEAIVRRELSDNFCYYNKNYDNLQGAYDWARKTLDDHRKDKRTHVYTRDQLEQAKTHDDLWNSAQLQMVKEGKMHGFLRMYWAKKILEWTKSPEEALETAIYLNDRYQLDGRDPNGYVGCMWSIAGIHDQGWREREVFGKIRYMNYEGCKRKFDVAAFVARYGGKVYKSK</sequence>
<evidence type="ECO:0000256" key="2">
    <source>
        <dbReference type="ARBA" id="ARBA00006409"/>
    </source>
</evidence>
<dbReference type="GO" id="GO:0003904">
    <property type="term" value="F:deoxyribodipyrimidine photo-lyase activity"/>
    <property type="evidence" value="ECO:0007669"/>
    <property type="project" value="UniProtKB-EC"/>
</dbReference>
<dbReference type="InterPro" id="IPR014729">
    <property type="entry name" value="Rossmann-like_a/b/a_fold"/>
</dbReference>
<name>A0A8D8BYM9_CULPI</name>
<dbReference type="GO" id="GO:0000719">
    <property type="term" value="P:photoreactive repair"/>
    <property type="evidence" value="ECO:0007669"/>
    <property type="project" value="TreeGrafter"/>
</dbReference>
<organism evidence="17">
    <name type="scientific">Culex pipiens</name>
    <name type="common">House mosquito</name>
    <dbReference type="NCBI Taxonomy" id="7175"/>
    <lineage>
        <taxon>Eukaryota</taxon>
        <taxon>Metazoa</taxon>
        <taxon>Ecdysozoa</taxon>
        <taxon>Arthropoda</taxon>
        <taxon>Hexapoda</taxon>
        <taxon>Insecta</taxon>
        <taxon>Pterygota</taxon>
        <taxon>Neoptera</taxon>
        <taxon>Endopterygota</taxon>
        <taxon>Diptera</taxon>
        <taxon>Nematocera</taxon>
        <taxon>Culicoidea</taxon>
        <taxon>Culicidae</taxon>
        <taxon>Culicinae</taxon>
        <taxon>Culicini</taxon>
        <taxon>Culex</taxon>
        <taxon>Culex</taxon>
    </lineage>
</organism>
<evidence type="ECO:0000256" key="12">
    <source>
        <dbReference type="ARBA" id="ARBA00033999"/>
    </source>
</evidence>
<dbReference type="InterPro" id="IPR036134">
    <property type="entry name" value="Crypto/Photolyase_FAD-like_sf"/>
</dbReference>
<evidence type="ECO:0000259" key="16">
    <source>
        <dbReference type="PROSITE" id="PS51645"/>
    </source>
</evidence>
<dbReference type="EC" id="4.1.99.3" evidence="3"/>
<feature type="domain" description="Photolyase/cryptochrome alpha/beta" evidence="16">
    <location>
        <begin position="90"/>
        <end position="222"/>
    </location>
</feature>
<dbReference type="InterPro" id="IPR052219">
    <property type="entry name" value="Photolyase_Class-2"/>
</dbReference>
<dbReference type="PANTHER" id="PTHR10211">
    <property type="entry name" value="DEOXYRIBODIPYRIMIDINE PHOTOLYASE"/>
    <property type="match status" value="1"/>
</dbReference>
<evidence type="ECO:0000256" key="14">
    <source>
        <dbReference type="ARBA" id="ARBA00083107"/>
    </source>
</evidence>
<accession>A0A8D8BYM9</accession>
<keyword evidence="9" id="KW-0234">DNA repair</keyword>
<reference evidence="17" key="1">
    <citation type="submission" date="2021-05" db="EMBL/GenBank/DDBJ databases">
        <authorList>
            <person name="Alioto T."/>
            <person name="Alioto T."/>
            <person name="Gomez Garrido J."/>
        </authorList>
    </citation>
    <scope>NUCLEOTIDE SEQUENCE</scope>
</reference>
<dbReference type="PROSITE" id="PS51645">
    <property type="entry name" value="PHR_CRY_ALPHA_BETA"/>
    <property type="match status" value="1"/>
</dbReference>
<dbReference type="FunFam" id="1.25.40.80:FF:000004">
    <property type="entry name" value="Deoxyribodipyrimidine photolyase"/>
    <property type="match status" value="1"/>
</dbReference>
<dbReference type="EMBL" id="HBUE01094556">
    <property type="protein sequence ID" value="CAG6482839.1"/>
    <property type="molecule type" value="Transcribed_RNA"/>
</dbReference>
<dbReference type="Gene3D" id="1.25.40.80">
    <property type="match status" value="1"/>
</dbReference>
<comment type="function">
    <text evidence="13">Involved in repair of UV radiation-induced DNA damage. Catalyzes the light-dependent monomerization (300-600 nm) of cyclobutyl pyrimidine dimers (in cis-syn configuration), which are formed between adjacent bases on the same DNA strand upon exposure to ultraviolet radiation.</text>
</comment>
<evidence type="ECO:0000256" key="7">
    <source>
        <dbReference type="ARBA" id="ARBA00022827"/>
    </source>
</evidence>
<evidence type="ECO:0000256" key="11">
    <source>
        <dbReference type="ARBA" id="ARBA00031671"/>
    </source>
</evidence>
<dbReference type="Gene3D" id="3.40.50.620">
    <property type="entry name" value="HUPs"/>
    <property type="match status" value="1"/>
</dbReference>
<dbReference type="InterPro" id="IPR008148">
    <property type="entry name" value="DNA_photolyase_2"/>
</dbReference>
<feature type="region of interest" description="Disordered" evidence="15">
    <location>
        <begin position="23"/>
        <end position="42"/>
    </location>
</feature>
<dbReference type="InterPro" id="IPR006050">
    <property type="entry name" value="DNA_photolyase_N"/>
</dbReference>
<keyword evidence="10 17" id="KW-0456">Lyase</keyword>
<dbReference type="FunFam" id="1.10.579.10:FF:000002">
    <property type="entry name" value="Deoxyribodipyrimidine photolyase"/>
    <property type="match status" value="1"/>
</dbReference>
<dbReference type="GO" id="GO:0003677">
    <property type="term" value="F:DNA binding"/>
    <property type="evidence" value="ECO:0007669"/>
    <property type="project" value="UniProtKB-KW"/>
</dbReference>
<comment type="cofactor">
    <cofactor evidence="1">
        <name>FAD</name>
        <dbReference type="ChEBI" id="CHEBI:57692"/>
    </cofactor>
</comment>
<evidence type="ECO:0000256" key="3">
    <source>
        <dbReference type="ARBA" id="ARBA00013149"/>
    </source>
</evidence>
<evidence type="ECO:0000256" key="9">
    <source>
        <dbReference type="ARBA" id="ARBA00023204"/>
    </source>
</evidence>
<keyword evidence="7" id="KW-0274">FAD</keyword>
<feature type="compositionally biased region" description="Basic and acidic residues" evidence="15">
    <location>
        <begin position="29"/>
        <end position="42"/>
    </location>
</feature>
<evidence type="ECO:0000256" key="10">
    <source>
        <dbReference type="ARBA" id="ARBA00023239"/>
    </source>
</evidence>
<protein>
    <recommendedName>
        <fullName evidence="4">Deoxyribodipyrimidine photo-lyase</fullName>
        <ecNumber evidence="3">4.1.99.3</ecNumber>
    </recommendedName>
    <alternativeName>
        <fullName evidence="11">DNA photolyase</fullName>
    </alternativeName>
    <alternativeName>
        <fullName evidence="14">Photoreactivating enzyme</fullName>
    </alternativeName>
</protein>